<accession>A0A5C3MIZ4</accession>
<dbReference type="InterPro" id="IPR011600">
    <property type="entry name" value="Pept_C14_caspase"/>
</dbReference>
<keyword evidence="4" id="KW-1185">Reference proteome</keyword>
<evidence type="ECO:0000313" key="4">
    <source>
        <dbReference type="Proteomes" id="UP000308652"/>
    </source>
</evidence>
<evidence type="ECO:0000256" key="1">
    <source>
        <dbReference type="ARBA" id="ARBA00009005"/>
    </source>
</evidence>
<reference evidence="3 4" key="1">
    <citation type="journal article" date="2019" name="Nat. Ecol. Evol.">
        <title>Megaphylogeny resolves global patterns of mushroom evolution.</title>
        <authorList>
            <person name="Varga T."/>
            <person name="Krizsan K."/>
            <person name="Foldi C."/>
            <person name="Dima B."/>
            <person name="Sanchez-Garcia M."/>
            <person name="Sanchez-Ramirez S."/>
            <person name="Szollosi G.J."/>
            <person name="Szarkandi J.G."/>
            <person name="Papp V."/>
            <person name="Albert L."/>
            <person name="Andreopoulos W."/>
            <person name="Angelini C."/>
            <person name="Antonin V."/>
            <person name="Barry K.W."/>
            <person name="Bougher N.L."/>
            <person name="Buchanan P."/>
            <person name="Buyck B."/>
            <person name="Bense V."/>
            <person name="Catcheside P."/>
            <person name="Chovatia M."/>
            <person name="Cooper J."/>
            <person name="Damon W."/>
            <person name="Desjardin D."/>
            <person name="Finy P."/>
            <person name="Geml J."/>
            <person name="Haridas S."/>
            <person name="Hughes K."/>
            <person name="Justo A."/>
            <person name="Karasinski D."/>
            <person name="Kautmanova I."/>
            <person name="Kiss B."/>
            <person name="Kocsube S."/>
            <person name="Kotiranta H."/>
            <person name="LaButti K.M."/>
            <person name="Lechner B.E."/>
            <person name="Liimatainen K."/>
            <person name="Lipzen A."/>
            <person name="Lukacs Z."/>
            <person name="Mihaltcheva S."/>
            <person name="Morgado L.N."/>
            <person name="Niskanen T."/>
            <person name="Noordeloos M.E."/>
            <person name="Ohm R.A."/>
            <person name="Ortiz-Santana B."/>
            <person name="Ovrebo C."/>
            <person name="Racz N."/>
            <person name="Riley R."/>
            <person name="Savchenko A."/>
            <person name="Shiryaev A."/>
            <person name="Soop K."/>
            <person name="Spirin V."/>
            <person name="Szebenyi C."/>
            <person name="Tomsovsky M."/>
            <person name="Tulloss R.E."/>
            <person name="Uehling J."/>
            <person name="Grigoriev I.V."/>
            <person name="Vagvolgyi C."/>
            <person name="Papp T."/>
            <person name="Martin F.M."/>
            <person name="Miettinen O."/>
            <person name="Hibbett D.S."/>
            <person name="Nagy L.G."/>
        </authorList>
    </citation>
    <scope>NUCLEOTIDE SEQUENCE [LARGE SCALE GENOMIC DNA]</scope>
    <source>
        <strain evidence="3 4">CBS 166.37</strain>
    </source>
</reference>
<name>A0A5C3MIZ4_9AGAR</name>
<dbReference type="GO" id="GO:0006508">
    <property type="term" value="P:proteolysis"/>
    <property type="evidence" value="ECO:0007669"/>
    <property type="project" value="InterPro"/>
</dbReference>
<comment type="similarity">
    <text evidence="1">Belongs to the peptidase C14B family.</text>
</comment>
<dbReference type="PANTHER" id="PTHR48104">
    <property type="entry name" value="METACASPASE-4"/>
    <property type="match status" value="1"/>
</dbReference>
<dbReference type="InterPro" id="IPR050452">
    <property type="entry name" value="Metacaspase"/>
</dbReference>
<dbReference type="Gene3D" id="3.40.50.1460">
    <property type="match status" value="1"/>
</dbReference>
<dbReference type="OrthoDB" id="3223806at2759"/>
<dbReference type="GO" id="GO:0005737">
    <property type="term" value="C:cytoplasm"/>
    <property type="evidence" value="ECO:0007669"/>
    <property type="project" value="TreeGrafter"/>
</dbReference>
<dbReference type="AlphaFoldDB" id="A0A5C3MIZ4"/>
<organism evidence="3 4">
    <name type="scientific">Crucibulum laeve</name>
    <dbReference type="NCBI Taxonomy" id="68775"/>
    <lineage>
        <taxon>Eukaryota</taxon>
        <taxon>Fungi</taxon>
        <taxon>Dikarya</taxon>
        <taxon>Basidiomycota</taxon>
        <taxon>Agaricomycotina</taxon>
        <taxon>Agaricomycetes</taxon>
        <taxon>Agaricomycetidae</taxon>
        <taxon>Agaricales</taxon>
        <taxon>Agaricineae</taxon>
        <taxon>Nidulariaceae</taxon>
        <taxon>Crucibulum</taxon>
    </lineage>
</organism>
<proteinExistence type="inferred from homology"/>
<dbReference type="PANTHER" id="PTHR48104:SF30">
    <property type="entry name" value="METACASPASE-1"/>
    <property type="match status" value="1"/>
</dbReference>
<evidence type="ECO:0000313" key="3">
    <source>
        <dbReference type="EMBL" id="TFK44336.1"/>
    </source>
</evidence>
<feature type="domain" description="Peptidase C14 caspase" evidence="2">
    <location>
        <begin position="5"/>
        <end position="266"/>
    </location>
</feature>
<dbReference type="GO" id="GO:0004197">
    <property type="term" value="F:cysteine-type endopeptidase activity"/>
    <property type="evidence" value="ECO:0007669"/>
    <property type="project" value="InterPro"/>
</dbReference>
<evidence type="ECO:0000259" key="2">
    <source>
        <dbReference type="Pfam" id="PF00656"/>
    </source>
</evidence>
<sequence length="643" mass="72963">MATRVFALIIGIDSYKAGAIWNLNSCVDDAQNMRRWLTEDLSVPRDQIRLLLDSDASKQRIEDTFMDHLVNNPAIERGDAIIIYFAGHGSTLPAPNDWYQGESPPTTVPVLCTYDHDTERPGQGIIAGISDRSMHAMINDLSKLKGDNITFILDCCFNPLAYHSSIRHRSHTRWTPTTEATSAQLYHGLWSSARGRPQTSHTGFYPLRPSTHTLLAACGPAGKAGEGKEGGRFTSALLHITSEMPIHRTTYVQFIEHVAQQLSSQQAICLGKNKNRVLFNGVPFIPDARFLPVAVDKERRLRVEVGAIQGITTGSEMTIHMHNYRCSRNTSIASVVVSEVHPTWSFVRSRSQESEIPASCWAQVTKWNNRRPFRVKLKSTFTSFLRMWKLRRFIPKKADEGHMKTCLNVLRVTRSQEADISVTVGRSGVVVKRYDDALDSHQVVTIEKKTGLEVVDDAARFHLHLHRRNPEYPLRNLIHMELFYLNRQSWIKSRRNLLEDGKATIHYDQHAVYSMMIHNQSDLDLWPYLAYMDPNSYAITILYHPEPSLGKAPLPKGGQLEIGSGKTGSEALSFTLRDDDYFDTRFLKLFLSTSPVKMDMIEQGPSVKREGHSYPISLPLDTKDQIWDTEMACITFIRRRSTL</sequence>
<gene>
    <name evidence="3" type="ORF">BDQ12DRAFT_11332</name>
</gene>
<protein>
    <recommendedName>
        <fullName evidence="2">Peptidase C14 caspase domain-containing protein</fullName>
    </recommendedName>
</protein>
<dbReference type="Proteomes" id="UP000308652">
    <property type="component" value="Unassembled WGS sequence"/>
</dbReference>
<dbReference type="EMBL" id="ML213590">
    <property type="protein sequence ID" value="TFK44336.1"/>
    <property type="molecule type" value="Genomic_DNA"/>
</dbReference>
<dbReference type="Pfam" id="PF00656">
    <property type="entry name" value="Peptidase_C14"/>
    <property type="match status" value="1"/>
</dbReference>